<feature type="non-terminal residue" evidence="1">
    <location>
        <position position="68"/>
    </location>
</feature>
<protein>
    <submittedName>
        <fullName evidence="1">Protein phosphatase 2C 37-like</fullName>
    </submittedName>
</protein>
<dbReference type="EMBL" id="BKCJ010303724">
    <property type="protein sequence ID" value="GEZ63720.1"/>
    <property type="molecule type" value="Genomic_DNA"/>
</dbReference>
<accession>A0A699IN09</accession>
<reference evidence="1" key="1">
    <citation type="journal article" date="2019" name="Sci. Rep.">
        <title>Draft genome of Tanacetum cinerariifolium, the natural source of mosquito coil.</title>
        <authorList>
            <person name="Yamashiro T."/>
            <person name="Shiraishi A."/>
            <person name="Satake H."/>
            <person name="Nakayama K."/>
        </authorList>
    </citation>
    <scope>NUCLEOTIDE SEQUENCE</scope>
</reference>
<sequence>MIRIFMVFRIAMDVHMWLMKCKERMHEIVKDEVEKSGESLKCKETLETSFSRMDKEIIDVTFNSTMRR</sequence>
<evidence type="ECO:0000313" key="1">
    <source>
        <dbReference type="EMBL" id="GEZ63720.1"/>
    </source>
</evidence>
<organism evidence="1">
    <name type="scientific">Tanacetum cinerariifolium</name>
    <name type="common">Dalmatian daisy</name>
    <name type="synonym">Chrysanthemum cinerariifolium</name>
    <dbReference type="NCBI Taxonomy" id="118510"/>
    <lineage>
        <taxon>Eukaryota</taxon>
        <taxon>Viridiplantae</taxon>
        <taxon>Streptophyta</taxon>
        <taxon>Embryophyta</taxon>
        <taxon>Tracheophyta</taxon>
        <taxon>Spermatophyta</taxon>
        <taxon>Magnoliopsida</taxon>
        <taxon>eudicotyledons</taxon>
        <taxon>Gunneridae</taxon>
        <taxon>Pentapetalae</taxon>
        <taxon>asterids</taxon>
        <taxon>campanulids</taxon>
        <taxon>Asterales</taxon>
        <taxon>Asteraceae</taxon>
        <taxon>Asteroideae</taxon>
        <taxon>Anthemideae</taxon>
        <taxon>Anthemidinae</taxon>
        <taxon>Tanacetum</taxon>
    </lineage>
</organism>
<name>A0A699IN09_TANCI</name>
<comment type="caution">
    <text evidence="1">The sequence shown here is derived from an EMBL/GenBank/DDBJ whole genome shotgun (WGS) entry which is preliminary data.</text>
</comment>
<gene>
    <name evidence="1" type="ORF">Tci_535693</name>
</gene>
<proteinExistence type="predicted"/>
<dbReference type="AlphaFoldDB" id="A0A699IN09"/>